<sequence>MKLLKIGSVVTFLLIICTVAIYAGTTPPSSVVSLTGTAGQDGWFRSNIDVSMTITDTQSGPAQTTYWVDSNPPTVVNHDVSPINNFNNPSFESGSFWGVTDWDAGFTEWALYYTSRISPHNEKKSIAIAALGSGEFFHWTNENYSVEFPEGVDIRISAFVRAVLFDWNRAYYEVWAQDASGNNDTLLGSSADFYGVTWPWEEAIVDVTIPSGTNYLYVKLGGEINPGGIVYWDDLSVTSLGSGEAVIDFNQTTEGNHSLHYFSVDNNGNVESARTTALKVDTVIPNPWQDFSTENTGCNHCYTNEVQVRDATSGVDVSTGEYRFYTEHLGWYWSDWATVDSVKVSSNGQTALDGETDFVTLTTPEVDFGDSSSGPFRLQFRIYDMAGNLGTSPVYEILAPWLQASGGSVYLGGEISLASPPIGFSNSNADTIAGQTVESIVNSSGWSESSYLRGEVGISTLNQFYSRYGEIKSLAVALPTGKLPTVNGTYINNGSYTIDVQALPAGFESADVSSIVIIEGDLTITKDFVPGTNNFTVFFVEGDVFIDKNVEKIGGVYVIDGQFHSDASGKSTKKLTVYGTLITLDGYSFSRDLGDNGPVNNLTDPAEQIVWQPGFLFDPDIITLLTGNNDQYIWQEVE</sequence>
<organism evidence="1 2">
    <name type="scientific">candidate division WWE3 bacterium CG22_combo_CG10-13_8_21_14_all_39_12</name>
    <dbReference type="NCBI Taxonomy" id="1975094"/>
    <lineage>
        <taxon>Bacteria</taxon>
        <taxon>Katanobacteria</taxon>
    </lineage>
</organism>
<evidence type="ECO:0000313" key="1">
    <source>
        <dbReference type="EMBL" id="PIP56292.1"/>
    </source>
</evidence>
<dbReference type="Proteomes" id="UP000228495">
    <property type="component" value="Unassembled WGS sequence"/>
</dbReference>
<comment type="caution">
    <text evidence="1">The sequence shown here is derived from an EMBL/GenBank/DDBJ whole genome shotgun (WGS) entry which is preliminary data.</text>
</comment>
<evidence type="ECO:0000313" key="2">
    <source>
        <dbReference type="Proteomes" id="UP000228495"/>
    </source>
</evidence>
<dbReference type="AlphaFoldDB" id="A0A2H0BF41"/>
<reference evidence="1 2" key="1">
    <citation type="submission" date="2017-09" db="EMBL/GenBank/DDBJ databases">
        <title>Depth-based differentiation of microbial function through sediment-hosted aquifers and enrichment of novel symbionts in the deep terrestrial subsurface.</title>
        <authorList>
            <person name="Probst A.J."/>
            <person name="Ladd B."/>
            <person name="Jarett J.K."/>
            <person name="Geller-Mcgrath D.E."/>
            <person name="Sieber C.M."/>
            <person name="Emerson J.B."/>
            <person name="Anantharaman K."/>
            <person name="Thomas B.C."/>
            <person name="Malmstrom R."/>
            <person name="Stieglmeier M."/>
            <person name="Klingl A."/>
            <person name="Woyke T."/>
            <person name="Ryan C.M."/>
            <person name="Banfield J.F."/>
        </authorList>
    </citation>
    <scope>NUCLEOTIDE SEQUENCE [LARGE SCALE GENOMIC DNA]</scope>
    <source>
        <strain evidence="1">CG22_combo_CG10-13_8_21_14_all_39_12</strain>
    </source>
</reference>
<dbReference type="EMBL" id="PCSU01000065">
    <property type="protein sequence ID" value="PIP56292.1"/>
    <property type="molecule type" value="Genomic_DNA"/>
</dbReference>
<accession>A0A2H0BF41</accession>
<name>A0A2H0BF41_UNCKA</name>
<proteinExistence type="predicted"/>
<protein>
    <submittedName>
        <fullName evidence="1">Uncharacterized protein</fullName>
    </submittedName>
</protein>
<gene>
    <name evidence="1" type="ORF">COX05_03735</name>
</gene>